<keyword evidence="7" id="KW-1185">Reference proteome</keyword>
<keyword evidence="3" id="KW-0133">Cell shape</keyword>
<keyword evidence="4" id="KW-0573">Peptidoglycan synthesis</keyword>
<reference evidence="6 7" key="1">
    <citation type="submission" date="2019-12" db="EMBL/GenBank/DDBJ databases">
        <title>Genome sequenceing of Clostridium bovifaecis.</title>
        <authorList>
            <person name="Yao Y."/>
        </authorList>
    </citation>
    <scope>NUCLEOTIDE SEQUENCE [LARGE SCALE GENOMIC DNA]</scope>
    <source>
        <strain evidence="6 7">BXX</strain>
    </source>
</reference>
<dbReference type="GO" id="GO:0016740">
    <property type="term" value="F:transferase activity"/>
    <property type="evidence" value="ECO:0007669"/>
    <property type="project" value="UniProtKB-KW"/>
</dbReference>
<dbReference type="GO" id="GO:0071555">
    <property type="term" value="P:cell wall organization"/>
    <property type="evidence" value="ECO:0007669"/>
    <property type="project" value="UniProtKB-KW"/>
</dbReference>
<gene>
    <name evidence="6" type="ORF">GOM49_15630</name>
</gene>
<evidence type="ECO:0000256" key="1">
    <source>
        <dbReference type="ARBA" id="ARBA00004752"/>
    </source>
</evidence>
<proteinExistence type="predicted"/>
<evidence type="ECO:0000313" key="7">
    <source>
        <dbReference type="Proteomes" id="UP000422764"/>
    </source>
</evidence>
<evidence type="ECO:0000256" key="3">
    <source>
        <dbReference type="ARBA" id="ARBA00022960"/>
    </source>
</evidence>
<dbReference type="AlphaFoldDB" id="A0A6I6F548"/>
<dbReference type="InterPro" id="IPR005490">
    <property type="entry name" value="LD_TPept_cat_dom"/>
</dbReference>
<protein>
    <recommendedName>
        <fullName evidence="8">L,D-transpeptidase family protein</fullName>
    </recommendedName>
</protein>
<dbReference type="GO" id="GO:0008360">
    <property type="term" value="P:regulation of cell shape"/>
    <property type="evidence" value="ECO:0007669"/>
    <property type="project" value="UniProtKB-KW"/>
</dbReference>
<evidence type="ECO:0000256" key="4">
    <source>
        <dbReference type="ARBA" id="ARBA00022984"/>
    </source>
</evidence>
<name>A0A6I6F548_9CLOT</name>
<evidence type="ECO:0000313" key="6">
    <source>
        <dbReference type="EMBL" id="QGU96334.1"/>
    </source>
</evidence>
<dbReference type="EMBL" id="CP046522">
    <property type="protein sequence ID" value="QGU96334.1"/>
    <property type="molecule type" value="Genomic_DNA"/>
</dbReference>
<keyword evidence="2" id="KW-0808">Transferase</keyword>
<dbReference type="Proteomes" id="UP000422764">
    <property type="component" value="Chromosome"/>
</dbReference>
<evidence type="ECO:0008006" key="8">
    <source>
        <dbReference type="Google" id="ProtNLM"/>
    </source>
</evidence>
<dbReference type="SUPFAM" id="SSF141523">
    <property type="entry name" value="L,D-transpeptidase catalytic domain-like"/>
    <property type="match status" value="1"/>
</dbReference>
<accession>A0A6I6F548</accession>
<comment type="pathway">
    <text evidence="1">Cell wall biogenesis; peptidoglycan biosynthesis.</text>
</comment>
<organism evidence="6 7">
    <name type="scientific">Clostridium bovifaecis</name>
    <dbReference type="NCBI Taxonomy" id="2184719"/>
    <lineage>
        <taxon>Bacteria</taxon>
        <taxon>Bacillati</taxon>
        <taxon>Bacillota</taxon>
        <taxon>Clostridia</taxon>
        <taxon>Eubacteriales</taxon>
        <taxon>Clostridiaceae</taxon>
        <taxon>Clostridium</taxon>
    </lineage>
</organism>
<evidence type="ECO:0000256" key="5">
    <source>
        <dbReference type="ARBA" id="ARBA00023316"/>
    </source>
</evidence>
<dbReference type="InterPro" id="IPR038063">
    <property type="entry name" value="Transpep_catalytic_dom"/>
</dbReference>
<dbReference type="CDD" id="cd16913">
    <property type="entry name" value="YkuD_like"/>
    <property type="match status" value="1"/>
</dbReference>
<keyword evidence="5" id="KW-0961">Cell wall biogenesis/degradation</keyword>
<evidence type="ECO:0000256" key="2">
    <source>
        <dbReference type="ARBA" id="ARBA00022679"/>
    </source>
</evidence>
<dbReference type="Gene3D" id="2.40.440.10">
    <property type="entry name" value="L,D-transpeptidase catalytic domain-like"/>
    <property type="match status" value="1"/>
</dbReference>
<sequence>MPFLGNIGLHDATWRNSFGGQIYKSRGSHGCVNAPLYLAKKFLKI</sequence>
<dbReference type="GO" id="GO:0009252">
    <property type="term" value="P:peptidoglycan biosynthetic process"/>
    <property type="evidence" value="ECO:0007669"/>
    <property type="project" value="UniProtKB-UniPathway"/>
</dbReference>
<dbReference type="UniPathway" id="UPA00219"/>